<dbReference type="GO" id="GO:0048471">
    <property type="term" value="C:perinuclear region of cytoplasm"/>
    <property type="evidence" value="ECO:0007669"/>
    <property type="project" value="TreeGrafter"/>
</dbReference>
<dbReference type="GO" id="GO:0005829">
    <property type="term" value="C:cytosol"/>
    <property type="evidence" value="ECO:0007669"/>
    <property type="project" value="TreeGrafter"/>
</dbReference>
<gene>
    <name evidence="5" type="ORF">QTG54_014999</name>
</gene>
<keyword evidence="3" id="KW-0677">Repeat</keyword>
<name>A0AAD9D566_9STRA</name>
<dbReference type="Proteomes" id="UP001224775">
    <property type="component" value="Unassembled WGS sequence"/>
</dbReference>
<protein>
    <submittedName>
        <fullName evidence="5">Leucine-rich repeat protein</fullName>
    </submittedName>
</protein>
<accession>A0AAD9D566</accession>
<keyword evidence="2" id="KW-0433">Leucine-rich repeat</keyword>
<comment type="caution">
    <text evidence="5">The sequence shown here is derived from an EMBL/GenBank/DDBJ whole genome shotgun (WGS) entry which is preliminary data.</text>
</comment>
<dbReference type="PANTHER" id="PTHR24113:SF12">
    <property type="entry name" value="RAN GTPASE-ACTIVATING PROTEIN 1"/>
    <property type="match status" value="1"/>
</dbReference>
<dbReference type="Pfam" id="PF13516">
    <property type="entry name" value="LRR_6"/>
    <property type="match status" value="3"/>
</dbReference>
<dbReference type="InterPro" id="IPR032675">
    <property type="entry name" value="LRR_dom_sf"/>
</dbReference>
<feature type="coiled-coil region" evidence="4">
    <location>
        <begin position="505"/>
        <end position="554"/>
    </location>
</feature>
<sequence length="554" mass="62072">MKVTSLLTYRTMEYRDYNYYEENAATINLGEITSSAKNAKILRRLRDGDANLSHLNLDRDREACDNFYIGQGDDLGWLGYFIGRSEHLQHLQICYLPDGEGGHDAFVEGIARSQSIQFIGIDNLSNDAFTAIMRALGSLSQLEELTVWGHNNIGPDGWSELRTLLESGVCKLKTLCLCRNNYIGNEGMGVLSNGLRGIGSSFRKLVLANNSIGNEGLSTLVDALQTCTGLERLELYGNDFSSAVAELDSLSDWLQGDEVNLKHLGLACCRINDEGLQAFTQGAVNHCTELNLRGNDSITATGLSYLSNSIRSDSCCVETLHLEHIPLGDYGLEVLALGLADNKSVKSLYLEDLDNDISVNSAGWLAFSKALCDTSSVNSTYLSNHTICKFRVVGRGGGETTLHLRLHEEHPQYAARCKILMKHPHLDMTPFFEWKLKFLPFVVAWFERSKPCTMMTIYDANSASRRRVVDESDESFESRKLTAMYEFIHGIPLEAMKSHNGLALAAAYDKKIAMIEEENKIALEQRDERYREALEQRDRKIEQLEKEIMMLRGL</sequence>
<dbReference type="GO" id="GO:0005634">
    <property type="term" value="C:nucleus"/>
    <property type="evidence" value="ECO:0007669"/>
    <property type="project" value="TreeGrafter"/>
</dbReference>
<evidence type="ECO:0000256" key="3">
    <source>
        <dbReference type="ARBA" id="ARBA00022737"/>
    </source>
</evidence>
<dbReference type="PANTHER" id="PTHR24113">
    <property type="entry name" value="RAN GTPASE-ACTIVATING PROTEIN 1"/>
    <property type="match status" value="1"/>
</dbReference>
<reference evidence="5" key="1">
    <citation type="submission" date="2023-06" db="EMBL/GenBank/DDBJ databases">
        <title>Survivors Of The Sea: Transcriptome response of Skeletonema marinoi to long-term dormancy.</title>
        <authorList>
            <person name="Pinder M.I.M."/>
            <person name="Kourtchenko O."/>
            <person name="Robertson E.K."/>
            <person name="Larsson T."/>
            <person name="Maumus F."/>
            <person name="Osuna-Cruz C.M."/>
            <person name="Vancaester E."/>
            <person name="Stenow R."/>
            <person name="Vandepoele K."/>
            <person name="Ploug H."/>
            <person name="Bruchert V."/>
            <person name="Godhe A."/>
            <person name="Topel M."/>
        </authorList>
    </citation>
    <scope>NUCLEOTIDE SEQUENCE</scope>
    <source>
        <strain evidence="5">R05AC</strain>
    </source>
</reference>
<keyword evidence="1" id="KW-0343">GTPase activation</keyword>
<keyword evidence="6" id="KW-1185">Reference proteome</keyword>
<dbReference type="GO" id="GO:0005096">
    <property type="term" value="F:GTPase activator activity"/>
    <property type="evidence" value="ECO:0007669"/>
    <property type="project" value="UniProtKB-KW"/>
</dbReference>
<dbReference type="GO" id="GO:0006913">
    <property type="term" value="P:nucleocytoplasmic transport"/>
    <property type="evidence" value="ECO:0007669"/>
    <property type="project" value="TreeGrafter"/>
</dbReference>
<dbReference type="SMART" id="SM00368">
    <property type="entry name" value="LRR_RI"/>
    <property type="match status" value="5"/>
</dbReference>
<keyword evidence="4" id="KW-0175">Coiled coil</keyword>
<evidence type="ECO:0000256" key="2">
    <source>
        <dbReference type="ARBA" id="ARBA00022614"/>
    </source>
</evidence>
<organism evidence="5 6">
    <name type="scientific">Skeletonema marinoi</name>
    <dbReference type="NCBI Taxonomy" id="267567"/>
    <lineage>
        <taxon>Eukaryota</taxon>
        <taxon>Sar</taxon>
        <taxon>Stramenopiles</taxon>
        <taxon>Ochrophyta</taxon>
        <taxon>Bacillariophyta</taxon>
        <taxon>Coscinodiscophyceae</taxon>
        <taxon>Thalassiosirophycidae</taxon>
        <taxon>Thalassiosirales</taxon>
        <taxon>Skeletonemataceae</taxon>
        <taxon>Skeletonema</taxon>
        <taxon>Skeletonema marinoi-dohrnii complex</taxon>
    </lineage>
</organism>
<proteinExistence type="predicted"/>
<dbReference type="InterPro" id="IPR001611">
    <property type="entry name" value="Leu-rich_rpt"/>
</dbReference>
<evidence type="ECO:0000313" key="5">
    <source>
        <dbReference type="EMBL" id="KAK1734232.1"/>
    </source>
</evidence>
<evidence type="ECO:0000256" key="1">
    <source>
        <dbReference type="ARBA" id="ARBA00022468"/>
    </source>
</evidence>
<dbReference type="SUPFAM" id="SSF52047">
    <property type="entry name" value="RNI-like"/>
    <property type="match status" value="1"/>
</dbReference>
<dbReference type="Gene3D" id="3.80.10.10">
    <property type="entry name" value="Ribonuclease Inhibitor"/>
    <property type="match status" value="2"/>
</dbReference>
<dbReference type="GO" id="GO:0031267">
    <property type="term" value="F:small GTPase binding"/>
    <property type="evidence" value="ECO:0007669"/>
    <property type="project" value="TreeGrafter"/>
</dbReference>
<evidence type="ECO:0000256" key="4">
    <source>
        <dbReference type="SAM" id="Coils"/>
    </source>
</evidence>
<dbReference type="EMBL" id="JATAAI010000040">
    <property type="protein sequence ID" value="KAK1734232.1"/>
    <property type="molecule type" value="Genomic_DNA"/>
</dbReference>
<dbReference type="AlphaFoldDB" id="A0AAD9D566"/>
<evidence type="ECO:0000313" key="6">
    <source>
        <dbReference type="Proteomes" id="UP001224775"/>
    </source>
</evidence>
<dbReference type="InterPro" id="IPR027038">
    <property type="entry name" value="RanGap"/>
</dbReference>